<dbReference type="InterPro" id="IPR003152">
    <property type="entry name" value="FATC_dom"/>
</dbReference>
<protein>
    <recommendedName>
        <fullName evidence="6">Transformation/transcription domain-associated protein</fullName>
    </recommendedName>
</protein>
<accession>A0A9D4FBV5</accession>
<dbReference type="GO" id="GO:0006281">
    <property type="term" value="P:DNA repair"/>
    <property type="evidence" value="ECO:0007669"/>
    <property type="project" value="TreeGrafter"/>
</dbReference>
<feature type="domain" description="FATC" evidence="3">
    <location>
        <begin position="652"/>
        <end position="684"/>
    </location>
</feature>
<comment type="caution">
    <text evidence="4">The sequence shown here is derived from an EMBL/GenBank/DDBJ whole genome shotgun (WGS) entry which is preliminary data.</text>
</comment>
<dbReference type="Gene3D" id="1.10.1070.11">
    <property type="entry name" value="Phosphatidylinositol 3-/4-kinase, catalytic domain"/>
    <property type="match status" value="1"/>
</dbReference>
<dbReference type="PANTHER" id="PTHR11139:SF1">
    <property type="entry name" value="TRANSFORMATION_TRANSCRIPTION DOMAIN-ASSOCIATED PROTEIN"/>
    <property type="match status" value="1"/>
</dbReference>
<sequence length="684" mass="77110">MNLLGQVGRMFPQAVYFPIRTLYLTLKIEQRERCTSDKTGEATAPQSKSPQVSTATSASSLMLSQANPGLTTPTTPEPTITPSDLNGGTVPPTTSASTPGSSNTAAVGGRSSGQSEAGPIRAPAPMWRCSRIMHIQRELHPTILSSLEGIVDQMVWFRENWYEEVLRQLRQGLAKCYAVAFENRANVADATITPHTLNFVKKLVSTFGVGIENVSNVVTTFSSAASESLARRAQATAQDPIFQKMKSQFTTDFDFNVPGSMKLHNLINKLKKWIKILEAKTKLLPKSFLIEEKCRFLSNFSQSTAEVELPGEFLLPKHINYYVRIARFMPRVEIVQKHSTAARRLYIRGHNGKIYPYLVVNDACLTESRREERVLQLLRMLNHFLTKQKETSRRMLYFTVPRVVAVSPQMRLVEDNPASVSLLDVYRQRCCKRGIEPDSPIARYYERLLTVQARGSAASHQVLRDVLKEVQNNMVPRGLLKEWALHTFLDATDYWIYRKTFTVQLALMGFAEFVLHLSRMDPDMLYLHQDCGYLNIAYFKFDIDDQSGDLDANRPVPFRLTPNIAEFVTSTGVTGPLTAAMVATARCLVQPQYKLPSFLRAILRDEYITWHKKKQEEVTPGTEPSEMEGEQLITMVTKAVTAITNRLHNLATFEGAESKVNTLVAAANSHDNLCRMDPAWHPWL</sequence>
<feature type="compositionally biased region" description="Low complexity" evidence="1">
    <location>
        <begin position="53"/>
        <end position="64"/>
    </location>
</feature>
<dbReference type="CDD" id="cd05163">
    <property type="entry name" value="PIKK_TRRAP"/>
    <property type="match status" value="1"/>
</dbReference>
<dbReference type="Proteomes" id="UP000828390">
    <property type="component" value="Unassembled WGS sequence"/>
</dbReference>
<evidence type="ECO:0000259" key="3">
    <source>
        <dbReference type="PROSITE" id="PS51190"/>
    </source>
</evidence>
<dbReference type="InterPro" id="IPR050517">
    <property type="entry name" value="DDR_Repair_Kinase"/>
</dbReference>
<dbReference type="Pfam" id="PF02260">
    <property type="entry name" value="FATC"/>
    <property type="match status" value="1"/>
</dbReference>
<dbReference type="PANTHER" id="PTHR11139">
    <property type="entry name" value="ATAXIA TELANGIECTASIA MUTATED ATM -RELATED"/>
    <property type="match status" value="1"/>
</dbReference>
<dbReference type="GO" id="GO:0000124">
    <property type="term" value="C:SAGA complex"/>
    <property type="evidence" value="ECO:0007669"/>
    <property type="project" value="TreeGrafter"/>
</dbReference>
<evidence type="ECO:0000313" key="5">
    <source>
        <dbReference type="Proteomes" id="UP000828390"/>
    </source>
</evidence>
<dbReference type="GO" id="GO:0006355">
    <property type="term" value="P:regulation of DNA-templated transcription"/>
    <property type="evidence" value="ECO:0007669"/>
    <property type="project" value="TreeGrafter"/>
</dbReference>
<reference evidence="4" key="2">
    <citation type="submission" date="2020-11" db="EMBL/GenBank/DDBJ databases">
        <authorList>
            <person name="McCartney M.A."/>
            <person name="Auch B."/>
            <person name="Kono T."/>
            <person name="Mallez S."/>
            <person name="Becker A."/>
            <person name="Gohl D.M."/>
            <person name="Silverstein K.A.T."/>
            <person name="Koren S."/>
            <person name="Bechman K.B."/>
            <person name="Herman A."/>
            <person name="Abrahante J.E."/>
            <person name="Garbe J."/>
        </authorList>
    </citation>
    <scope>NUCLEOTIDE SEQUENCE</scope>
    <source>
        <strain evidence="4">Duluth1</strain>
        <tissue evidence="4">Whole animal</tissue>
    </source>
</reference>
<evidence type="ECO:0000313" key="4">
    <source>
        <dbReference type="EMBL" id="KAH3795940.1"/>
    </source>
</evidence>
<gene>
    <name evidence="4" type="ORF">DPMN_149502</name>
</gene>
<dbReference type="PROSITE" id="PS51190">
    <property type="entry name" value="FATC"/>
    <property type="match status" value="1"/>
</dbReference>
<feature type="compositionally biased region" description="Low complexity" evidence="1">
    <location>
        <begin position="71"/>
        <end position="106"/>
    </location>
</feature>
<dbReference type="SMART" id="SM01343">
    <property type="entry name" value="FATC"/>
    <property type="match status" value="1"/>
</dbReference>
<dbReference type="GO" id="GO:0035267">
    <property type="term" value="C:NuA4 histone acetyltransferase complex"/>
    <property type="evidence" value="ECO:0007669"/>
    <property type="project" value="TreeGrafter"/>
</dbReference>
<evidence type="ECO:0008006" key="6">
    <source>
        <dbReference type="Google" id="ProtNLM"/>
    </source>
</evidence>
<dbReference type="PROSITE" id="PS50290">
    <property type="entry name" value="PI3_4_KINASE_3"/>
    <property type="match status" value="1"/>
</dbReference>
<dbReference type="InterPro" id="IPR036940">
    <property type="entry name" value="PI3/4_kinase_cat_sf"/>
</dbReference>
<dbReference type="AlphaFoldDB" id="A0A9D4FBV5"/>
<evidence type="ECO:0000259" key="2">
    <source>
        <dbReference type="PROSITE" id="PS50290"/>
    </source>
</evidence>
<dbReference type="Pfam" id="PF00454">
    <property type="entry name" value="PI3_PI4_kinase"/>
    <property type="match status" value="1"/>
</dbReference>
<dbReference type="InterPro" id="IPR011009">
    <property type="entry name" value="Kinase-like_dom_sf"/>
</dbReference>
<evidence type="ECO:0000256" key="1">
    <source>
        <dbReference type="SAM" id="MobiDB-lite"/>
    </source>
</evidence>
<feature type="domain" description="PI3K/PI4K catalytic" evidence="2">
    <location>
        <begin position="329"/>
        <end position="648"/>
    </location>
</feature>
<reference evidence="4" key="1">
    <citation type="journal article" date="2019" name="bioRxiv">
        <title>The Genome of the Zebra Mussel, Dreissena polymorpha: A Resource for Invasive Species Research.</title>
        <authorList>
            <person name="McCartney M.A."/>
            <person name="Auch B."/>
            <person name="Kono T."/>
            <person name="Mallez S."/>
            <person name="Zhang Y."/>
            <person name="Obille A."/>
            <person name="Becker A."/>
            <person name="Abrahante J.E."/>
            <person name="Garbe J."/>
            <person name="Badalamenti J.P."/>
            <person name="Herman A."/>
            <person name="Mangelson H."/>
            <person name="Liachko I."/>
            <person name="Sullivan S."/>
            <person name="Sone E.D."/>
            <person name="Koren S."/>
            <person name="Silverstein K.A.T."/>
            <person name="Beckman K.B."/>
            <person name="Gohl D.M."/>
        </authorList>
    </citation>
    <scope>NUCLEOTIDE SEQUENCE</scope>
    <source>
        <strain evidence="4">Duluth1</strain>
        <tissue evidence="4">Whole animal</tissue>
    </source>
</reference>
<feature type="region of interest" description="Disordered" evidence="1">
    <location>
        <begin position="36"/>
        <end position="121"/>
    </location>
</feature>
<dbReference type="SMART" id="SM00146">
    <property type="entry name" value="PI3Kc"/>
    <property type="match status" value="1"/>
</dbReference>
<dbReference type="InterPro" id="IPR000403">
    <property type="entry name" value="PI3/4_kinase_cat_dom"/>
</dbReference>
<dbReference type="EMBL" id="JAIWYP010000007">
    <property type="protein sequence ID" value="KAH3795940.1"/>
    <property type="molecule type" value="Genomic_DNA"/>
</dbReference>
<dbReference type="SUPFAM" id="SSF56112">
    <property type="entry name" value="Protein kinase-like (PK-like)"/>
    <property type="match status" value="1"/>
</dbReference>
<proteinExistence type="predicted"/>
<dbReference type="GO" id="GO:0005634">
    <property type="term" value="C:nucleus"/>
    <property type="evidence" value="ECO:0007669"/>
    <property type="project" value="TreeGrafter"/>
</dbReference>
<name>A0A9D4FBV5_DREPO</name>
<keyword evidence="5" id="KW-1185">Reference proteome</keyword>
<organism evidence="4 5">
    <name type="scientific">Dreissena polymorpha</name>
    <name type="common">Zebra mussel</name>
    <name type="synonym">Mytilus polymorpha</name>
    <dbReference type="NCBI Taxonomy" id="45954"/>
    <lineage>
        <taxon>Eukaryota</taxon>
        <taxon>Metazoa</taxon>
        <taxon>Spiralia</taxon>
        <taxon>Lophotrochozoa</taxon>
        <taxon>Mollusca</taxon>
        <taxon>Bivalvia</taxon>
        <taxon>Autobranchia</taxon>
        <taxon>Heteroconchia</taxon>
        <taxon>Euheterodonta</taxon>
        <taxon>Imparidentia</taxon>
        <taxon>Neoheterodontei</taxon>
        <taxon>Myida</taxon>
        <taxon>Dreissenoidea</taxon>
        <taxon>Dreissenidae</taxon>
        <taxon>Dreissena</taxon>
    </lineage>
</organism>